<dbReference type="GO" id="GO:0005829">
    <property type="term" value="C:cytosol"/>
    <property type="evidence" value="ECO:0007669"/>
    <property type="project" value="TreeGrafter"/>
</dbReference>
<dbReference type="InterPro" id="IPR027417">
    <property type="entry name" value="P-loop_NTPase"/>
</dbReference>
<dbReference type="EMBL" id="CP044205">
    <property type="protein sequence ID" value="QFY42504.1"/>
    <property type="molecule type" value="Genomic_DNA"/>
</dbReference>
<keyword evidence="2 8" id="KW-0436">Ligase</keyword>
<keyword evidence="4 8" id="KW-0547">Nucleotide-binding</keyword>
<gene>
    <name evidence="8 9" type="primary">bioD</name>
    <name evidence="9" type="ORF">F6R98_07600</name>
</gene>
<feature type="binding site" evidence="8">
    <location>
        <begin position="115"/>
        <end position="118"/>
    </location>
    <ligand>
        <name>ATP</name>
        <dbReference type="ChEBI" id="CHEBI:30616"/>
    </ligand>
</feature>
<dbReference type="PANTHER" id="PTHR43210:SF5">
    <property type="entry name" value="DETHIOBIOTIN SYNTHETASE"/>
    <property type="match status" value="1"/>
</dbReference>
<dbReference type="CDD" id="cd03109">
    <property type="entry name" value="DTBS"/>
    <property type="match status" value="1"/>
</dbReference>
<feature type="binding site" evidence="8">
    <location>
        <position position="16"/>
    </location>
    <ligand>
        <name>Mg(2+)</name>
        <dbReference type="ChEBI" id="CHEBI:18420"/>
    </ligand>
</feature>
<dbReference type="PANTHER" id="PTHR43210">
    <property type="entry name" value="DETHIOBIOTIN SYNTHETASE"/>
    <property type="match status" value="1"/>
</dbReference>
<evidence type="ECO:0000313" key="10">
    <source>
        <dbReference type="Proteomes" id="UP000325755"/>
    </source>
</evidence>
<name>A0A5Q0BJZ1_9GAMM</name>
<comment type="cofactor">
    <cofactor evidence="8">
        <name>Mg(2+)</name>
        <dbReference type="ChEBI" id="CHEBI:18420"/>
    </cofactor>
</comment>
<proteinExistence type="inferred from homology"/>
<dbReference type="GO" id="GO:0005524">
    <property type="term" value="F:ATP binding"/>
    <property type="evidence" value="ECO:0007669"/>
    <property type="project" value="UniProtKB-UniRule"/>
</dbReference>
<dbReference type="GO" id="GO:0042803">
    <property type="term" value="F:protein homodimerization activity"/>
    <property type="evidence" value="ECO:0007669"/>
    <property type="project" value="UniProtKB-ARBA"/>
</dbReference>
<comment type="subcellular location">
    <subcellularLocation>
        <location evidence="8">Cytoplasm</location>
    </subcellularLocation>
</comment>
<evidence type="ECO:0000256" key="4">
    <source>
        <dbReference type="ARBA" id="ARBA00022741"/>
    </source>
</evidence>
<dbReference type="FunCoup" id="A0A5Q0BJZ1">
    <property type="interactions" value="468"/>
</dbReference>
<dbReference type="Gene3D" id="3.40.50.300">
    <property type="entry name" value="P-loop containing nucleotide triphosphate hydrolases"/>
    <property type="match status" value="1"/>
</dbReference>
<sequence>MAGFFITGTDTGVGKTWVALALMHALQTQGLHVLGMKPVATGCDWIDGELRNEDALLLQRQASRILPYSQVNPYAYQLPVAPDIAAKRENFPVNIDHIVAQCRVLEASADSVLVEGVGGWTVPLGESVKVADMALCLKLPVILVVGLRLGCINHALLTWDAMVRSGVTVAGWVASECERSFEFSDETLVTLQREMNIACITRVFAISRNDLLSQINFNADAMAKILPRMWG</sequence>
<keyword evidence="1 8" id="KW-0963">Cytoplasm</keyword>
<evidence type="ECO:0000256" key="5">
    <source>
        <dbReference type="ARBA" id="ARBA00022756"/>
    </source>
</evidence>
<dbReference type="InParanoid" id="A0A5Q0BJZ1"/>
<dbReference type="HAMAP" id="MF_00336">
    <property type="entry name" value="BioD"/>
    <property type="match status" value="1"/>
</dbReference>
<keyword evidence="10" id="KW-1185">Reference proteome</keyword>
<evidence type="ECO:0000256" key="8">
    <source>
        <dbReference type="HAMAP-Rule" id="MF_00336"/>
    </source>
</evidence>
<evidence type="ECO:0000256" key="3">
    <source>
        <dbReference type="ARBA" id="ARBA00022723"/>
    </source>
</evidence>
<evidence type="ECO:0000256" key="1">
    <source>
        <dbReference type="ARBA" id="ARBA00022490"/>
    </source>
</evidence>
<keyword evidence="7 8" id="KW-0460">Magnesium</keyword>
<dbReference type="Proteomes" id="UP000325755">
    <property type="component" value="Chromosome"/>
</dbReference>
<dbReference type="AlphaFoldDB" id="A0A5Q0BJZ1"/>
<comment type="pathway">
    <text evidence="8">Cofactor biosynthesis; biotin biosynthesis; biotin from 7,8-diaminononanoate: step 1/2.</text>
</comment>
<dbReference type="SUPFAM" id="SSF52540">
    <property type="entry name" value="P-loop containing nucleoside triphosphate hydrolases"/>
    <property type="match status" value="1"/>
</dbReference>
<dbReference type="OrthoDB" id="9802097at2"/>
<dbReference type="Pfam" id="PF13500">
    <property type="entry name" value="AAA_26"/>
    <property type="match status" value="1"/>
</dbReference>
<feature type="binding site" evidence="8">
    <location>
        <position position="54"/>
    </location>
    <ligand>
        <name>ATP</name>
        <dbReference type="ChEBI" id="CHEBI:30616"/>
    </ligand>
</feature>
<evidence type="ECO:0000256" key="2">
    <source>
        <dbReference type="ARBA" id="ARBA00022598"/>
    </source>
</evidence>
<feature type="binding site" evidence="8">
    <location>
        <begin position="175"/>
        <end position="176"/>
    </location>
    <ligand>
        <name>ATP</name>
        <dbReference type="ChEBI" id="CHEBI:30616"/>
    </ligand>
</feature>
<keyword evidence="6 8" id="KW-0067">ATP-binding</keyword>
<dbReference type="PIRSF" id="PIRSF006755">
    <property type="entry name" value="DTB_synth"/>
    <property type="match status" value="1"/>
</dbReference>
<comment type="caution">
    <text evidence="8">Lacks conserved residue(s) required for the propagation of feature annotation.</text>
</comment>
<dbReference type="RefSeq" id="WP_153248500.1">
    <property type="nucleotide sequence ID" value="NZ_CP044205.1"/>
</dbReference>
<dbReference type="EC" id="6.3.3.3" evidence="8"/>
<feature type="binding site" evidence="8">
    <location>
        <position position="54"/>
    </location>
    <ligand>
        <name>Mg(2+)</name>
        <dbReference type="ChEBI" id="CHEBI:18420"/>
    </ligand>
</feature>
<accession>A0A5Q0BJZ1</accession>
<dbReference type="FunFam" id="3.40.50.300:FF:000292">
    <property type="entry name" value="ATP-dependent dethiobiotin synthetase BioD"/>
    <property type="match status" value="1"/>
</dbReference>
<dbReference type="GO" id="GO:0004141">
    <property type="term" value="F:dethiobiotin synthase activity"/>
    <property type="evidence" value="ECO:0007669"/>
    <property type="project" value="UniProtKB-UniRule"/>
</dbReference>
<dbReference type="InterPro" id="IPR004472">
    <property type="entry name" value="DTB_synth_BioD"/>
</dbReference>
<feature type="active site" evidence="8">
    <location>
        <position position="37"/>
    </location>
</feature>
<evidence type="ECO:0000256" key="7">
    <source>
        <dbReference type="ARBA" id="ARBA00022842"/>
    </source>
</evidence>
<feature type="binding site" evidence="8">
    <location>
        <position position="41"/>
    </location>
    <ligand>
        <name>substrate</name>
    </ligand>
</feature>
<comment type="similarity">
    <text evidence="8">Belongs to the dethiobiotin synthetase family.</text>
</comment>
<organism evidence="9 10">
    <name type="scientific">Candidatus Methylospira mobilis</name>
    <dbReference type="NCBI Taxonomy" id="1808979"/>
    <lineage>
        <taxon>Bacteria</taxon>
        <taxon>Pseudomonadati</taxon>
        <taxon>Pseudomonadota</taxon>
        <taxon>Gammaproteobacteria</taxon>
        <taxon>Methylococcales</taxon>
        <taxon>Methylococcaceae</taxon>
        <taxon>Candidatus Methylospira</taxon>
    </lineage>
</organism>
<keyword evidence="3 8" id="KW-0479">Metal-binding</keyword>
<comment type="function">
    <text evidence="8">Catalyzes a mechanistically unusual reaction, the ATP-dependent insertion of CO2 between the N7 and N8 nitrogen atoms of 7,8-diaminopelargonic acid (DAPA, also called 7,8-diammoniononanoate) to form a ureido ring.</text>
</comment>
<dbReference type="KEGG" id="mmob:F6R98_07600"/>
<reference evidence="9 10" key="1">
    <citation type="submission" date="2019-09" db="EMBL/GenBank/DDBJ databases">
        <title>Ecophysiology of the spiral-shaped methanotroph Methylospira mobilis as revealed by the complete genome sequence.</title>
        <authorList>
            <person name="Oshkin I.Y."/>
            <person name="Dedysh S.N."/>
            <person name="Miroshnikov K."/>
            <person name="Danilova O.V."/>
            <person name="Hakobyan A."/>
            <person name="Liesack W."/>
        </authorList>
    </citation>
    <scope>NUCLEOTIDE SEQUENCE [LARGE SCALE GENOMIC DNA]</scope>
    <source>
        <strain evidence="9 10">Shm1</strain>
    </source>
</reference>
<comment type="catalytic activity">
    <reaction evidence="8">
        <text>(7R,8S)-7,8-diammoniononanoate + CO2 + ATP = (4R,5S)-dethiobiotin + ADP + phosphate + 3 H(+)</text>
        <dbReference type="Rhea" id="RHEA:15805"/>
        <dbReference type="ChEBI" id="CHEBI:15378"/>
        <dbReference type="ChEBI" id="CHEBI:16526"/>
        <dbReference type="ChEBI" id="CHEBI:30616"/>
        <dbReference type="ChEBI" id="CHEBI:43474"/>
        <dbReference type="ChEBI" id="CHEBI:149469"/>
        <dbReference type="ChEBI" id="CHEBI:149473"/>
        <dbReference type="ChEBI" id="CHEBI:456216"/>
        <dbReference type="EC" id="6.3.3.3"/>
    </reaction>
</comment>
<dbReference type="NCBIfam" id="TIGR00347">
    <property type="entry name" value="bioD"/>
    <property type="match status" value="1"/>
</dbReference>
<dbReference type="GO" id="GO:0000287">
    <property type="term" value="F:magnesium ion binding"/>
    <property type="evidence" value="ECO:0007669"/>
    <property type="project" value="UniProtKB-UniRule"/>
</dbReference>
<dbReference type="GO" id="GO:0009102">
    <property type="term" value="P:biotin biosynthetic process"/>
    <property type="evidence" value="ECO:0007669"/>
    <property type="project" value="UniProtKB-UniRule"/>
</dbReference>
<protein>
    <recommendedName>
        <fullName evidence="8">ATP-dependent dethiobiotin synthetase BioD</fullName>
        <ecNumber evidence="8">6.3.3.3</ecNumber>
    </recommendedName>
    <alternativeName>
        <fullName evidence="8">DTB synthetase</fullName>
        <shortName evidence="8">DTBS</shortName>
    </alternativeName>
    <alternativeName>
        <fullName evidence="8">Dethiobiotin synthase</fullName>
    </alternativeName>
</protein>
<evidence type="ECO:0000256" key="6">
    <source>
        <dbReference type="ARBA" id="ARBA00022840"/>
    </source>
</evidence>
<keyword evidence="5 8" id="KW-0093">Biotin biosynthesis</keyword>
<evidence type="ECO:0000313" key="9">
    <source>
        <dbReference type="EMBL" id="QFY42504.1"/>
    </source>
</evidence>
<feature type="binding site" evidence="8">
    <location>
        <position position="115"/>
    </location>
    <ligand>
        <name>Mg(2+)</name>
        <dbReference type="ChEBI" id="CHEBI:18420"/>
    </ligand>
</feature>
<dbReference type="UniPathway" id="UPA00078">
    <property type="reaction ID" value="UER00161"/>
</dbReference>
<comment type="subunit">
    <text evidence="8">Homodimer.</text>
</comment>